<evidence type="ECO:0000259" key="2">
    <source>
        <dbReference type="Pfam" id="PF21788"/>
    </source>
</evidence>
<dbReference type="EnsemblMetazoa" id="G8352.1">
    <property type="protein sequence ID" value="G8352.1:cds"/>
    <property type="gene ID" value="G8352"/>
</dbReference>
<dbReference type="InterPro" id="IPR048365">
    <property type="entry name" value="TNP-like_RNaseH_N"/>
</dbReference>
<evidence type="ECO:0000259" key="1">
    <source>
        <dbReference type="Pfam" id="PF21787"/>
    </source>
</evidence>
<dbReference type="Proteomes" id="UP000005408">
    <property type="component" value="Unassembled WGS sequence"/>
</dbReference>
<organism evidence="3 4">
    <name type="scientific">Magallana gigas</name>
    <name type="common">Pacific oyster</name>
    <name type="synonym">Crassostrea gigas</name>
    <dbReference type="NCBI Taxonomy" id="29159"/>
    <lineage>
        <taxon>Eukaryota</taxon>
        <taxon>Metazoa</taxon>
        <taxon>Spiralia</taxon>
        <taxon>Lophotrochozoa</taxon>
        <taxon>Mollusca</taxon>
        <taxon>Bivalvia</taxon>
        <taxon>Autobranchia</taxon>
        <taxon>Pteriomorphia</taxon>
        <taxon>Ostreida</taxon>
        <taxon>Ostreoidea</taxon>
        <taxon>Ostreidae</taxon>
        <taxon>Magallana</taxon>
    </lineage>
</organism>
<feature type="domain" description="Transposable element P transposase-like RNase H" evidence="1">
    <location>
        <begin position="43"/>
        <end position="177"/>
    </location>
</feature>
<evidence type="ECO:0000313" key="3">
    <source>
        <dbReference type="EnsemblMetazoa" id="G8352.1:cds"/>
    </source>
</evidence>
<dbReference type="Pfam" id="PF21788">
    <property type="entry name" value="TNP-like_GBD"/>
    <property type="match status" value="1"/>
</dbReference>
<feature type="domain" description="Transposable element P transposase-like GTP-binding insertion" evidence="2">
    <location>
        <begin position="209"/>
        <end position="320"/>
    </location>
</feature>
<evidence type="ECO:0000313" key="4">
    <source>
        <dbReference type="Proteomes" id="UP000005408"/>
    </source>
</evidence>
<reference evidence="3" key="1">
    <citation type="submission" date="2022-08" db="UniProtKB">
        <authorList>
            <consortium name="EnsemblMetazoa"/>
        </authorList>
    </citation>
    <scope>IDENTIFICATION</scope>
    <source>
        <strain evidence="3">05x7-T-G4-1.051#20</strain>
    </source>
</reference>
<dbReference type="EnsemblMetazoa" id="G35522.1">
    <property type="protein sequence ID" value="G35522.1:cds"/>
    <property type="gene ID" value="G35522"/>
</dbReference>
<evidence type="ECO:0008006" key="5">
    <source>
        <dbReference type="Google" id="ProtNLM"/>
    </source>
</evidence>
<protein>
    <recommendedName>
        <fullName evidence="5">Transposable element P transposase</fullName>
    </recommendedName>
</protein>
<dbReference type="Pfam" id="PF21787">
    <property type="entry name" value="TNP-like_RNaseH_N"/>
    <property type="match status" value="1"/>
</dbReference>
<dbReference type="InterPro" id="IPR048366">
    <property type="entry name" value="TNP-like_GBD"/>
</dbReference>
<accession>A0A8W8NNS6</accession>
<name>A0A8W8NNS6_MAGGI</name>
<dbReference type="EnsemblMetazoa" id="G21800.1">
    <property type="protein sequence ID" value="G21800.1:cds"/>
    <property type="gene ID" value="G21800"/>
</dbReference>
<dbReference type="AlphaFoldDB" id="A0A8W8NNS6"/>
<proteinExistence type="predicted"/>
<sequence>MIRFAIYLRCQSPRAYESLRESGVLRLPNQATLRDYTNFIQPKSGFQAEAFQELKKVAKDLPSEKKYVCLLHDEMKVKSDLVYDRRSEQVIGFTNPETWTFDEDETKRIATHVLVFMVIGINSNIKMSIGHFPTRSSTADELFPLLWKAVAYLEITCGLKVISSTSDKASPNQRLYRLHRTGNEDVVFFADNPFSEEKRNIYFFSDVPHLIKTIRNNVHKSRPGGTKYLWNTNSNILWSHVETVYNDDMQGQLYRTKLKYDHVYLTPSSTMNVRLAAQVLSRSVGRIMSAYYGPEMAETSKFFQLVDRFFDCLNGRSLHEAIRTRKPDLAPYKQADDPRFEFLRGEFLDYFSNWQASVTARPGFTKQERNKMVLSHQTIEGIIMTGEMNLLV</sequence>
<keyword evidence="4" id="KW-1185">Reference proteome</keyword>